<dbReference type="PANTHER" id="PTHR48032">
    <property type="entry name" value="RNA-BINDING PROTEIN MUSASHI HOMOLOG RBP6"/>
    <property type="match status" value="1"/>
</dbReference>
<dbReference type="InterPro" id="IPR000504">
    <property type="entry name" value="RRM_dom"/>
</dbReference>
<evidence type="ECO:0000256" key="2">
    <source>
        <dbReference type="ARBA" id="ARBA00022490"/>
    </source>
</evidence>
<dbReference type="AlphaFoldDB" id="A0A9W7BDR5"/>
<dbReference type="InterPro" id="IPR012677">
    <property type="entry name" value="Nucleotide-bd_a/b_plait_sf"/>
</dbReference>
<dbReference type="GO" id="GO:0006417">
    <property type="term" value="P:regulation of translation"/>
    <property type="evidence" value="ECO:0007669"/>
    <property type="project" value="TreeGrafter"/>
</dbReference>
<dbReference type="SMART" id="SM00360">
    <property type="entry name" value="RRM"/>
    <property type="match status" value="1"/>
</dbReference>
<accession>A0A9W7BDR5</accession>
<keyword evidence="2" id="KW-0963">Cytoplasm</keyword>
<protein>
    <recommendedName>
        <fullName evidence="7">RRM domain-containing protein</fullName>
    </recommendedName>
</protein>
<evidence type="ECO:0000313" key="8">
    <source>
        <dbReference type="EMBL" id="GMH85822.1"/>
    </source>
</evidence>
<dbReference type="PANTHER" id="PTHR48032:SF18">
    <property type="entry name" value="RRM DOMAIN-CONTAINING PROTEIN"/>
    <property type="match status" value="1"/>
</dbReference>
<reference evidence="9" key="1">
    <citation type="journal article" date="2023" name="Commun. Biol.">
        <title>Genome analysis of Parmales, the sister group of diatoms, reveals the evolutionary specialization of diatoms from phago-mixotrophs to photoautotrophs.</title>
        <authorList>
            <person name="Ban H."/>
            <person name="Sato S."/>
            <person name="Yoshikawa S."/>
            <person name="Yamada K."/>
            <person name="Nakamura Y."/>
            <person name="Ichinomiya M."/>
            <person name="Sato N."/>
            <person name="Blanc-Mathieu R."/>
            <person name="Endo H."/>
            <person name="Kuwata A."/>
            <person name="Ogata H."/>
        </authorList>
    </citation>
    <scope>NUCLEOTIDE SEQUENCE [LARGE SCALE GENOMIC DNA]</scope>
</reference>
<dbReference type="EMBL" id="BLQM01000365">
    <property type="protein sequence ID" value="GMH85822.1"/>
    <property type="molecule type" value="Genomic_DNA"/>
</dbReference>
<dbReference type="Gene3D" id="3.30.70.330">
    <property type="match status" value="1"/>
</dbReference>
<proteinExistence type="predicted"/>
<evidence type="ECO:0000256" key="6">
    <source>
        <dbReference type="SAM" id="MobiDB-lite"/>
    </source>
</evidence>
<dbReference type="GO" id="GO:0005737">
    <property type="term" value="C:cytoplasm"/>
    <property type="evidence" value="ECO:0007669"/>
    <property type="project" value="UniProtKB-SubCell"/>
</dbReference>
<evidence type="ECO:0000313" key="9">
    <source>
        <dbReference type="Proteomes" id="UP001162640"/>
    </source>
</evidence>
<dbReference type="GO" id="GO:0003729">
    <property type="term" value="F:mRNA binding"/>
    <property type="evidence" value="ECO:0007669"/>
    <property type="project" value="TreeGrafter"/>
</dbReference>
<evidence type="ECO:0000256" key="4">
    <source>
        <dbReference type="ARBA" id="ARBA00022884"/>
    </source>
</evidence>
<keyword evidence="4 5" id="KW-0694">RNA-binding</keyword>
<keyword evidence="3" id="KW-0677">Repeat</keyword>
<evidence type="ECO:0000259" key="7">
    <source>
        <dbReference type="PROSITE" id="PS50102"/>
    </source>
</evidence>
<dbReference type="Proteomes" id="UP001162640">
    <property type="component" value="Unassembled WGS sequence"/>
</dbReference>
<name>A0A9W7BDR5_9STRA</name>
<dbReference type="Pfam" id="PF00076">
    <property type="entry name" value="RRM_1"/>
    <property type="match status" value="1"/>
</dbReference>
<sequence>MAQTPNPSVDPYIRNRAPRSDEDLSRRIFCGALSWQTTSENLSEYFSTYGAVVSSLVMKDRETNQSRGFGFVEFQGKTLSHRSACFARRSSLQSQPPKPLSPPFISNTARFARRSFAIPADPSSVETVLKSGPHIIDSRTIDIKRSLQQSEAPPSIHKLNSSTGRSILPGGPAPPVPP</sequence>
<organism evidence="8 9">
    <name type="scientific">Triparma laevis f. inornata</name>
    <dbReference type="NCBI Taxonomy" id="1714386"/>
    <lineage>
        <taxon>Eukaryota</taxon>
        <taxon>Sar</taxon>
        <taxon>Stramenopiles</taxon>
        <taxon>Ochrophyta</taxon>
        <taxon>Bolidophyceae</taxon>
        <taxon>Parmales</taxon>
        <taxon>Triparmaceae</taxon>
        <taxon>Triparma</taxon>
    </lineage>
</organism>
<evidence type="ECO:0000256" key="1">
    <source>
        <dbReference type="ARBA" id="ARBA00004496"/>
    </source>
</evidence>
<comment type="subcellular location">
    <subcellularLocation>
        <location evidence="1">Cytoplasm</location>
    </subcellularLocation>
</comment>
<feature type="region of interest" description="Disordered" evidence="6">
    <location>
        <begin position="147"/>
        <end position="178"/>
    </location>
</feature>
<dbReference type="PROSITE" id="PS50102">
    <property type="entry name" value="RRM"/>
    <property type="match status" value="1"/>
</dbReference>
<comment type="caution">
    <text evidence="8">The sequence shown here is derived from an EMBL/GenBank/DDBJ whole genome shotgun (WGS) entry which is preliminary data.</text>
</comment>
<dbReference type="SUPFAM" id="SSF54928">
    <property type="entry name" value="RNA-binding domain, RBD"/>
    <property type="match status" value="1"/>
</dbReference>
<gene>
    <name evidence="8" type="ORF">TL16_g10352</name>
</gene>
<feature type="compositionally biased region" description="Polar residues" evidence="6">
    <location>
        <begin position="147"/>
        <end position="165"/>
    </location>
</feature>
<feature type="domain" description="RRM" evidence="7">
    <location>
        <begin position="26"/>
        <end position="75"/>
    </location>
</feature>
<evidence type="ECO:0000256" key="3">
    <source>
        <dbReference type="ARBA" id="ARBA00022737"/>
    </source>
</evidence>
<dbReference type="InterPro" id="IPR035979">
    <property type="entry name" value="RBD_domain_sf"/>
</dbReference>
<evidence type="ECO:0000256" key="5">
    <source>
        <dbReference type="PROSITE-ProRule" id="PRU00176"/>
    </source>
</evidence>